<organism evidence="7 8">
    <name type="scientific">Aspergillus candidus</name>
    <dbReference type="NCBI Taxonomy" id="41067"/>
    <lineage>
        <taxon>Eukaryota</taxon>
        <taxon>Fungi</taxon>
        <taxon>Dikarya</taxon>
        <taxon>Ascomycota</taxon>
        <taxon>Pezizomycotina</taxon>
        <taxon>Eurotiomycetes</taxon>
        <taxon>Eurotiomycetidae</taxon>
        <taxon>Eurotiales</taxon>
        <taxon>Aspergillaceae</taxon>
        <taxon>Aspergillus</taxon>
        <taxon>Aspergillus subgen. Circumdati</taxon>
    </lineage>
</organism>
<feature type="compositionally biased region" description="Acidic residues" evidence="5">
    <location>
        <begin position="614"/>
        <end position="623"/>
    </location>
</feature>
<dbReference type="OrthoDB" id="20900at2759"/>
<evidence type="ECO:0000256" key="5">
    <source>
        <dbReference type="SAM" id="MobiDB-lite"/>
    </source>
</evidence>
<sequence>MASLSVLHAVNHRLTNIPVKQLPAITASLAISLSNCGELLSSTQSLSQKSKPGKSDASSDNAIQMHRLMTRLSSLLQDRSPEGRWTAVVLIKAAVEAGQWEILRSCEPLVRGLIAILTKPDPNSTKKMALITLTRIFHLTYQYPTLVREITTPSLPGFVTSALNLISVKASSEPVRRLKPHTPFVEIVLQALGELIVRHPTTFRPFSAQIHSVLLAIIGSTSPCFPDPVVNVAERLFVSLHQCAPKNASTDEWKSACNMTIASAHEAAQSVFRSVVEQWESVDPTTRRSARSSDYTKEVGGQGDALGLGAWQSVHAGVDRLVMLLRLLSTFLGTPTASAVAVPIGAILDLTSRLTSLTVPSPGREVQPNQQISRVEREELFTELPRIHTACLELLLTLSRTLESAVTPVGQTILEQTLWVFPAERFSRQVRSSTYELVQELLPHLGPTMSRQSVSALTNLIRACCSDLLPPTNDQTGPAADTKGKPKSNPTTANADSFLNPTLKQTRQADSSSYPDLHRTAVSFLPAVLMHAPTEHFSPALRAEIDRTIILTADKDAMLASVLNPMPAMKGRAAPASILPFLARSAPTSPDVEALIRPRMPVLMPTSTIGTYDTMDESESESESDPKPTTTIPSHTKSGFLHTSSSATTMLQSAAAPQQAPTLQMSKRTYEEEPQVLRSQQQPAAQTTAPERSHSKKPRVSAETTPAPSLGAASPATFTGTAAIPAPVDPEITAAAAPAPVSAGGVGAAAAAEEEDGDESGDDLPALNLDPDTDDDDDDDVSMDG</sequence>
<dbReference type="EMBL" id="KZ559182">
    <property type="protein sequence ID" value="PLB34310.1"/>
    <property type="molecule type" value="Genomic_DNA"/>
</dbReference>
<comment type="similarity">
    <text evidence="2">Belongs to the RIX1/PELP1 family.</text>
</comment>
<evidence type="ECO:0000256" key="2">
    <source>
        <dbReference type="ARBA" id="ARBA00010511"/>
    </source>
</evidence>
<dbReference type="RefSeq" id="XP_024668322.1">
    <property type="nucleotide sequence ID" value="XM_024818076.1"/>
</dbReference>
<accession>A0A2I2F100</accession>
<dbReference type="InterPro" id="IPR012583">
    <property type="entry name" value="RIX1_N"/>
</dbReference>
<feature type="compositionally biased region" description="Acidic residues" evidence="5">
    <location>
        <begin position="771"/>
        <end position="785"/>
    </location>
</feature>
<evidence type="ECO:0000256" key="3">
    <source>
        <dbReference type="ARBA" id="ARBA00021502"/>
    </source>
</evidence>
<dbReference type="PANTHER" id="PTHR34105">
    <property type="entry name" value="PROLINE-, GLUTAMIC ACID- AND LEUCINE-RICH PROTEIN 1"/>
    <property type="match status" value="1"/>
</dbReference>
<feature type="region of interest" description="Disordered" evidence="5">
    <location>
        <begin position="606"/>
        <end position="641"/>
    </location>
</feature>
<dbReference type="GO" id="GO:0006364">
    <property type="term" value="P:rRNA processing"/>
    <property type="evidence" value="ECO:0007669"/>
    <property type="project" value="TreeGrafter"/>
</dbReference>
<dbReference type="InterPro" id="IPR016024">
    <property type="entry name" value="ARM-type_fold"/>
</dbReference>
<evidence type="ECO:0000313" key="7">
    <source>
        <dbReference type="EMBL" id="PLB34310.1"/>
    </source>
</evidence>
<dbReference type="InterPro" id="IPR011989">
    <property type="entry name" value="ARM-like"/>
</dbReference>
<dbReference type="AlphaFoldDB" id="A0A2I2F100"/>
<dbReference type="GeneID" id="36525236"/>
<feature type="compositionally biased region" description="Low complexity" evidence="5">
    <location>
        <begin position="680"/>
        <end position="690"/>
    </location>
</feature>
<keyword evidence="4" id="KW-0539">Nucleus</keyword>
<evidence type="ECO:0000256" key="4">
    <source>
        <dbReference type="ARBA" id="ARBA00023242"/>
    </source>
</evidence>
<gene>
    <name evidence="7" type="ORF">BDW47DRAFT_134431</name>
</gene>
<dbReference type="PANTHER" id="PTHR34105:SF1">
    <property type="entry name" value="PROLINE-, GLUTAMIC ACID- AND LEUCINE-RICH PROTEIN 1"/>
    <property type="match status" value="1"/>
</dbReference>
<feature type="compositionally biased region" description="Low complexity" evidence="5">
    <location>
        <begin position="734"/>
        <end position="751"/>
    </location>
</feature>
<name>A0A2I2F100_ASPCN</name>
<dbReference type="Pfam" id="PF08167">
    <property type="entry name" value="RIX1"/>
    <property type="match status" value="1"/>
</dbReference>
<comment type="subcellular location">
    <subcellularLocation>
        <location evidence="1">Nucleus</location>
    </subcellularLocation>
</comment>
<evidence type="ECO:0000313" key="8">
    <source>
        <dbReference type="Proteomes" id="UP000234585"/>
    </source>
</evidence>
<feature type="compositionally biased region" description="Acidic residues" evidence="5">
    <location>
        <begin position="752"/>
        <end position="762"/>
    </location>
</feature>
<dbReference type="GO" id="GO:0005634">
    <property type="term" value="C:nucleus"/>
    <property type="evidence" value="ECO:0007669"/>
    <property type="project" value="UniProtKB-SubCell"/>
</dbReference>
<feature type="compositionally biased region" description="Polar residues" evidence="5">
    <location>
        <begin position="627"/>
        <end position="641"/>
    </location>
</feature>
<evidence type="ECO:0000256" key="1">
    <source>
        <dbReference type="ARBA" id="ARBA00004123"/>
    </source>
</evidence>
<keyword evidence="8" id="KW-1185">Reference proteome</keyword>
<protein>
    <recommendedName>
        <fullName evidence="3">Pre-rRNA-processing protein RIX1</fullName>
    </recommendedName>
</protein>
<evidence type="ECO:0000259" key="6">
    <source>
        <dbReference type="Pfam" id="PF08167"/>
    </source>
</evidence>
<proteinExistence type="inferred from homology"/>
<feature type="domain" description="Pre-rRNA-processing protein RIX1 N-terminal" evidence="6">
    <location>
        <begin position="7"/>
        <end position="222"/>
    </location>
</feature>
<feature type="region of interest" description="Disordered" evidence="5">
    <location>
        <begin position="471"/>
        <end position="514"/>
    </location>
</feature>
<feature type="region of interest" description="Disordered" evidence="5">
    <location>
        <begin position="668"/>
        <end position="785"/>
    </location>
</feature>
<dbReference type="Proteomes" id="UP000234585">
    <property type="component" value="Unassembled WGS sequence"/>
</dbReference>
<dbReference type="Gene3D" id="1.25.10.10">
    <property type="entry name" value="Leucine-rich Repeat Variant"/>
    <property type="match status" value="1"/>
</dbReference>
<dbReference type="STRING" id="41067.A0A2I2F100"/>
<reference evidence="7 8" key="1">
    <citation type="submission" date="2017-12" db="EMBL/GenBank/DDBJ databases">
        <authorList>
            <consortium name="DOE Joint Genome Institute"/>
            <person name="Haridas S."/>
            <person name="Kjaerbolling I."/>
            <person name="Vesth T.C."/>
            <person name="Frisvad J.C."/>
            <person name="Nybo J.L."/>
            <person name="Theobald S."/>
            <person name="Kuo A."/>
            <person name="Bowyer P."/>
            <person name="Matsuda Y."/>
            <person name="Mondo S."/>
            <person name="Lyhne E.K."/>
            <person name="Kogle M.E."/>
            <person name="Clum A."/>
            <person name="Lipzen A."/>
            <person name="Salamov A."/>
            <person name="Ngan C.Y."/>
            <person name="Daum C."/>
            <person name="Chiniquy J."/>
            <person name="Barry K."/>
            <person name="LaButti K."/>
            <person name="Simmons B.A."/>
            <person name="Magnuson J.K."/>
            <person name="Mortensen U.H."/>
            <person name="Larsen T.O."/>
            <person name="Grigoriev I.V."/>
            <person name="Baker S.E."/>
            <person name="Andersen M.R."/>
            <person name="Nordberg H.P."/>
            <person name="Cantor M.N."/>
            <person name="Hua S.X."/>
        </authorList>
    </citation>
    <scope>NUCLEOTIDE SEQUENCE [LARGE SCALE GENOMIC DNA]</scope>
    <source>
        <strain evidence="7 8">CBS 102.13</strain>
    </source>
</reference>
<feature type="compositionally biased region" description="Polar residues" evidence="5">
    <location>
        <begin position="488"/>
        <end position="514"/>
    </location>
</feature>
<dbReference type="SUPFAM" id="SSF48371">
    <property type="entry name" value="ARM repeat"/>
    <property type="match status" value="1"/>
</dbReference>